<evidence type="ECO:0000313" key="2">
    <source>
        <dbReference type="Proteomes" id="UP001148662"/>
    </source>
</evidence>
<accession>A0ACC1SUA9</accession>
<organism evidence="1 2">
    <name type="scientific">Phlebia brevispora</name>
    <dbReference type="NCBI Taxonomy" id="194682"/>
    <lineage>
        <taxon>Eukaryota</taxon>
        <taxon>Fungi</taxon>
        <taxon>Dikarya</taxon>
        <taxon>Basidiomycota</taxon>
        <taxon>Agaricomycotina</taxon>
        <taxon>Agaricomycetes</taxon>
        <taxon>Polyporales</taxon>
        <taxon>Meruliaceae</taxon>
        <taxon>Phlebia</taxon>
    </lineage>
</organism>
<dbReference type="Proteomes" id="UP001148662">
    <property type="component" value="Unassembled WGS sequence"/>
</dbReference>
<reference evidence="1" key="1">
    <citation type="submission" date="2022-07" db="EMBL/GenBank/DDBJ databases">
        <title>Genome Sequence of Phlebia brevispora.</title>
        <authorList>
            <person name="Buettner E."/>
        </authorList>
    </citation>
    <scope>NUCLEOTIDE SEQUENCE</scope>
    <source>
        <strain evidence="1">MPL23</strain>
    </source>
</reference>
<sequence length="1981" mass="223255">MPSGALMRLAAVYFDIMIKEEYVDVEADELFVDFSAGHEVPEVLHGWKGHTAELKELRTLIRALPHAGQSRVDEWGRAIRACMKWELIGTEVAFCGATGSGKSTCLNALLAEALVPTHGFQACTSVPVAISYHSDDCIKAEIRFMSREELESNLTAILGDLHDEQGVFNPSSLAQETSMAWAEVKALYPHLHEMDPMQISSLTAKDLLSSDEYISTLLDRKKETFELKDLQAFARKVHRYLQPPEAMPRTGNTSQQRTRRALWPLVKKVDVYLKAPILSTGLNLIDLPGGGDSNKTRTRIADLFIDRADHLLISSTAVRAADDAVSRGEYASCLGRYMVTFVNYTRSYEQSVSPTFTLSVARIVAKIAKLSINKCKILHTVRRFTQDFLACIVTKCDDVSPEEIIPTLNLLEDPDMRALVAQDDAVSRDLSSVGGRILAALGHMSKLRRMQSEAQDHHGKRRRSDANDVSLKRPRTETEGGCLPRPSEDQGSIDFNMSSEQIKEEIFEYGEMVGKAQDGIQRLETALETVKRQQAIFCARKRNTRIREMLNQVFLEELREAKELNGATNAAVRAEDASGELAVFPVSARDYCRIKGIGGSTSVPSTFLNESDTGIPVLLDFLRTQANPKYQAGLRNLKHLVDALTTSVSRYIDNDVTDDGQEDLKKLMMGRWDSAFHLKTVKAKLSLYGVAFDELLAPRLKKVLLIVVEYRAADWQETFTRRLSASMSRAAKAAAHEAPQKLSDAISNLRWQTLNAICRRNGEYRHYNLNASLGEPFVRRMLNSWESTFKSKIFEQLKEDALDTIRIVLKDVELCVVPEHMQPIMLATKKQLQAAIDEAQDRLRGILKDDCLCGWVTEFSDKLYQGLKDVLMNGLETTLSDIQRLLEDRFEQLAEEIENIITAAWQLPRDNPEERATEQRVKDILTSLKDFAHALPIEETPTAYLEPESMWLRLGLTGVFDCDPWYGGQYFRVILAHVTTSQQERHRGEVTTLANSFGYVKFIDIESRKNLEAGYVFIPVFSAYRQLTPVSACELYQVSDTWDDKPGIRYAVLRIAITCIVFEPVYEWMQIAEPGGLVHQDPTFQVKQEVLDVDVETVLAPDLDVSTLPTWREQLPILQELHQLISRLYSAGLPRRAEWTRSIDRRVSSCIVAREACSLDIQVPKMAPSSNASWFLRRYGTICRLAVVFTDLTARFITLCGRTVTGAGKSTVLNALLEARVVPTHGYRACTSVPIRILFHARDNVAAKITFLHYPDFKREIEELLHDLCDEHGEFNAVTGPPERRAAWTKIKTVYPFLNERKPQEIASMQAETLLNSNPYITGLLQEHTRTINAPDFPTLLADLSPYLAPPETVTYGGNAEPQVGNAALWPLVSQVDIYWRSNLLSTGLVLVDLPGGGDANRARTRIAEEYMDKCDYLMIVSTAVRPGDETTSQDLMTKALGNRLRPGRYTANFLTFLVTKSDDIAVEEIIRSMGPNLPPHVKTLKDMKHSKDQNLNVAKWNLQAAQNKIHGYATTQGGNSPEALHAELTNAKQAQMYAGRMIRQTEYELQQLHIAMAAHCAKARSEHTREILVDNFRRELEDLEGLADGQPTTFTSEEDTGIPPLRRHLFNLASQKYQAGIEDLRRMLHDLTTSLSHYIENNTADDAHEKLKLAAAERWDATHRFRTPAAPVKVESGAAVTPSRRETRFDDLLAPRLKKVLANVNERKMEKWRRTSKEYLVTNCLVASALAAKVVPEIFSRAINELRWQTLNAVCRRDGAYRDHDLNNVLSQPFIDRILRALQGTFRTKIFEELRLDTLKGVEDVLEDVQDSVTDTPIMAVTQRQILTSVERLKDALELLIGQINENLQSKRVILSGQIVPYIQRVMSPAYMNALQERGRGSLARRRNLLHSFVKTRSEQLYAGLSDALEDGLEKIVADIRTLVARRFEQLAEEMQNVITMAWQSRRDNPDERAAEQRVKTILTVLGEFVNGLPRAGPAV</sequence>
<dbReference type="EMBL" id="JANHOG010001022">
    <property type="protein sequence ID" value="KAJ3546491.1"/>
    <property type="molecule type" value="Genomic_DNA"/>
</dbReference>
<comment type="caution">
    <text evidence="1">The sequence shown here is derived from an EMBL/GenBank/DDBJ whole genome shotgun (WGS) entry which is preliminary data.</text>
</comment>
<proteinExistence type="predicted"/>
<protein>
    <submittedName>
        <fullName evidence="1">Uncharacterized protein</fullName>
    </submittedName>
</protein>
<gene>
    <name evidence="1" type="ORF">NM688_g5511</name>
</gene>
<keyword evidence="2" id="KW-1185">Reference proteome</keyword>
<evidence type="ECO:0000313" key="1">
    <source>
        <dbReference type="EMBL" id="KAJ3546491.1"/>
    </source>
</evidence>
<name>A0ACC1SUA9_9APHY</name>